<evidence type="ECO:0000256" key="9">
    <source>
        <dbReference type="RuleBase" id="RU365103"/>
    </source>
</evidence>
<feature type="site" description="Transition state stabilizer" evidence="8">
    <location>
        <position position="129"/>
    </location>
</feature>
<evidence type="ECO:0000256" key="2">
    <source>
        <dbReference type="ARBA" id="ARBA00012621"/>
    </source>
</evidence>
<comment type="pathway">
    <text evidence="1 9">Bacterial outer membrane biogenesis; LPS core biosynthesis.</text>
</comment>
<dbReference type="FunFam" id="3.40.50.11720:FF:000001">
    <property type="entry name" value="3-deoxy-D-manno-octulosonic acid transferase"/>
    <property type="match status" value="1"/>
</dbReference>
<evidence type="ECO:0000256" key="1">
    <source>
        <dbReference type="ARBA" id="ARBA00004713"/>
    </source>
</evidence>
<keyword evidence="9" id="KW-1003">Cell membrane</keyword>
<sequence length="422" mass="45216">MHRRVYSLLLTASVPLAFGRLLWRSRHTPAYRQRWPQRLGFITPGPPGGVWLHAVSVGEVNAALPLIGALQHARPDLPLLVTTTTPTGSAQLRSRVGDSVAHCYLPYDLPGAVQRFLGRQRPRLGIILETELWPNLYATAQALQIPLLLANARLSPRSARGYGRWPQLTRQTLERLAAVGAQTAADGERLRALGLPPGRLTVTGNLKFDAAAPDPAPGLALRQRLGEGRPVWLAASTHAGEEQAALSAHRLLRAGHPDAVLILAPRHPQRFAEVVRLCREQGWATALRSADDAQRCAVYLADSLGELPSLMAAADIVFVGGSLGTSPTARGGHNLIEPAQLGKPSLFGPHMNNFAELRDLVLAAAAGQQVTNDADLAARLMALLADPARRAVMGQAAQALVAQHRGATARTLALINPYLEPG</sequence>
<dbReference type="InterPro" id="IPR007507">
    <property type="entry name" value="Glycos_transf_N"/>
</dbReference>
<dbReference type="OrthoDB" id="9789797at2"/>
<dbReference type="GO" id="GO:0005886">
    <property type="term" value="C:plasma membrane"/>
    <property type="evidence" value="ECO:0007669"/>
    <property type="project" value="UniProtKB-SubCell"/>
</dbReference>
<evidence type="ECO:0000256" key="8">
    <source>
        <dbReference type="PIRSR" id="PIRSR639901-2"/>
    </source>
</evidence>
<dbReference type="EMBL" id="CP014671">
    <property type="protein sequence ID" value="ANX04961.1"/>
    <property type="molecule type" value="Genomic_DNA"/>
</dbReference>
<dbReference type="STRING" id="1810504.PG2T_12780"/>
<dbReference type="GO" id="GO:0043842">
    <property type="term" value="F:Kdo transferase activity"/>
    <property type="evidence" value="ECO:0007669"/>
    <property type="project" value="UniProtKB-EC"/>
</dbReference>
<comment type="subcellular location">
    <subcellularLocation>
        <location evidence="9">Cell membrane</location>
    </subcellularLocation>
</comment>
<dbReference type="GO" id="GO:0009244">
    <property type="term" value="P:lipopolysaccharide core region biosynthetic process"/>
    <property type="evidence" value="ECO:0007669"/>
    <property type="project" value="UniProtKB-UniRule"/>
</dbReference>
<keyword evidence="9" id="KW-0472">Membrane</keyword>
<dbReference type="Proteomes" id="UP000092952">
    <property type="component" value="Chromosome"/>
</dbReference>
<evidence type="ECO:0000256" key="4">
    <source>
        <dbReference type="ARBA" id="ARBA00022679"/>
    </source>
</evidence>
<evidence type="ECO:0000259" key="10">
    <source>
        <dbReference type="Pfam" id="PF04413"/>
    </source>
</evidence>
<keyword evidence="9" id="KW-0448">Lipopolysaccharide biosynthesis</keyword>
<dbReference type="PANTHER" id="PTHR42755:SF1">
    <property type="entry name" value="3-DEOXY-D-MANNO-OCTULOSONIC ACID TRANSFERASE, MITOCHONDRIAL-RELATED"/>
    <property type="match status" value="1"/>
</dbReference>
<dbReference type="GO" id="GO:0009245">
    <property type="term" value="P:lipid A biosynthetic process"/>
    <property type="evidence" value="ECO:0007669"/>
    <property type="project" value="TreeGrafter"/>
</dbReference>
<dbReference type="Gene3D" id="3.40.50.2000">
    <property type="entry name" value="Glycogen Phosphorylase B"/>
    <property type="match status" value="1"/>
</dbReference>
<comment type="catalytic activity">
    <reaction evidence="6 9">
        <text>lipid IVA (E. coli) + CMP-3-deoxy-beta-D-manno-octulosonate = alpha-Kdo-(2-&gt;6)-lipid IVA (E. coli) + CMP + H(+)</text>
        <dbReference type="Rhea" id="RHEA:28066"/>
        <dbReference type="ChEBI" id="CHEBI:15378"/>
        <dbReference type="ChEBI" id="CHEBI:58603"/>
        <dbReference type="ChEBI" id="CHEBI:60364"/>
        <dbReference type="ChEBI" id="CHEBI:60377"/>
        <dbReference type="ChEBI" id="CHEBI:85987"/>
        <dbReference type="EC" id="2.4.99.12"/>
    </reaction>
</comment>
<keyword evidence="12" id="KW-1185">Reference proteome</keyword>
<proteinExistence type="inferred from homology"/>
<dbReference type="Pfam" id="PF04413">
    <property type="entry name" value="Glycos_transf_N"/>
    <property type="match status" value="1"/>
</dbReference>
<evidence type="ECO:0000256" key="6">
    <source>
        <dbReference type="ARBA" id="ARBA00049183"/>
    </source>
</evidence>
<dbReference type="UniPathway" id="UPA00958"/>
<evidence type="ECO:0000313" key="11">
    <source>
        <dbReference type="EMBL" id="ANX04961.1"/>
    </source>
</evidence>
<dbReference type="PANTHER" id="PTHR42755">
    <property type="entry name" value="3-DEOXY-MANNO-OCTULOSONATE CYTIDYLYLTRANSFERASE"/>
    <property type="match status" value="1"/>
</dbReference>
<feature type="site" description="Transition state stabilizer" evidence="8">
    <location>
        <position position="207"/>
    </location>
</feature>
<keyword evidence="4 9" id="KW-0808">Transferase</keyword>
<dbReference type="InterPro" id="IPR039901">
    <property type="entry name" value="Kdotransferase"/>
</dbReference>
<accession>A0A1B1YW01</accession>
<comment type="function">
    <text evidence="9">Involved in lipopolysaccharide (LPS) biosynthesis. Catalyzes the transfer of 3-deoxy-D-manno-octulosonate (Kdo) residue(s) from CMP-Kdo to lipid IV(A), the tetraacyldisaccharide-1,4'-bisphosphate precursor of lipid A.</text>
</comment>
<comment type="similarity">
    <text evidence="9">Belongs to the glycosyltransferase group 1 family.</text>
</comment>
<reference evidence="12" key="1">
    <citation type="submission" date="2016-03" db="EMBL/GenBank/DDBJ databases">
        <title>Complete genome sequence of Solimmundus cernigliae, representing a novel lineage of polycyclic aromatic hydrocarbon degraders within the Gammaproteobacteria.</title>
        <authorList>
            <person name="Singleton D.R."/>
            <person name="Dickey A.N."/>
            <person name="Scholl E.H."/>
            <person name="Wright F.A."/>
            <person name="Aitken M.D."/>
        </authorList>
    </citation>
    <scope>NUCLEOTIDE SEQUENCE [LARGE SCALE GENOMIC DNA]</scope>
    <source>
        <strain evidence="12">TR3.2</strain>
    </source>
</reference>
<protein>
    <recommendedName>
        <fullName evidence="3 9">3-deoxy-D-manno-octulosonic acid transferase</fullName>
        <shortName evidence="9">Kdo transferase</shortName>
        <ecNumber evidence="2 9">2.4.99.12</ecNumber>
    </recommendedName>
    <alternativeName>
        <fullName evidence="5 9">Lipid IV(A) 3-deoxy-D-manno-octulosonic acid transferase</fullName>
    </alternativeName>
</protein>
<name>A0A1B1YW01_9GAMM</name>
<dbReference type="NCBIfam" id="NF004388">
    <property type="entry name" value="PRK05749.1-4"/>
    <property type="match status" value="1"/>
</dbReference>
<evidence type="ECO:0000256" key="7">
    <source>
        <dbReference type="PIRSR" id="PIRSR639901-1"/>
    </source>
</evidence>
<feature type="domain" description="3-deoxy-D-manno-octulosonic-acid transferase N-terminal" evidence="10">
    <location>
        <begin position="33"/>
        <end position="210"/>
    </location>
</feature>
<evidence type="ECO:0000256" key="3">
    <source>
        <dbReference type="ARBA" id="ARBA00019077"/>
    </source>
</evidence>
<dbReference type="FunCoup" id="A0A1B1YW01">
    <property type="interactions" value="261"/>
</dbReference>
<organism evidence="11 12">
    <name type="scientific">Immundisolibacter cernigliae</name>
    <dbReference type="NCBI Taxonomy" id="1810504"/>
    <lineage>
        <taxon>Bacteria</taxon>
        <taxon>Pseudomonadati</taxon>
        <taxon>Pseudomonadota</taxon>
        <taxon>Gammaproteobacteria</taxon>
        <taxon>Immundisolibacterales</taxon>
        <taxon>Immundisolibacteraceae</taxon>
        <taxon>Immundisolibacter</taxon>
    </lineage>
</organism>
<dbReference type="KEGG" id="gbi:PG2T_12780"/>
<dbReference type="EC" id="2.4.99.12" evidence="2 9"/>
<dbReference type="InParanoid" id="A0A1B1YW01"/>
<gene>
    <name evidence="11" type="ORF">PG2T_12780</name>
</gene>
<dbReference type="InterPro" id="IPR038107">
    <property type="entry name" value="Glycos_transf_N_sf"/>
</dbReference>
<dbReference type="SUPFAM" id="SSF53756">
    <property type="entry name" value="UDP-Glycosyltransferase/glycogen phosphorylase"/>
    <property type="match status" value="1"/>
</dbReference>
<evidence type="ECO:0000313" key="12">
    <source>
        <dbReference type="Proteomes" id="UP000092952"/>
    </source>
</evidence>
<dbReference type="Gene3D" id="3.40.50.11720">
    <property type="entry name" value="3-Deoxy-D-manno-octulosonic-acid transferase, N-terminal domain"/>
    <property type="match status" value="1"/>
</dbReference>
<evidence type="ECO:0000256" key="5">
    <source>
        <dbReference type="ARBA" id="ARBA00031445"/>
    </source>
</evidence>
<feature type="active site" description="Proton acceptor" evidence="7">
    <location>
        <position position="59"/>
    </location>
</feature>
<dbReference type="AlphaFoldDB" id="A0A1B1YW01"/>